<gene>
    <name evidence="7" type="ordered locus">DMR_14130</name>
</gene>
<accession>C4XMW3</accession>
<dbReference type="eggNOG" id="COG0583">
    <property type="taxonomic scope" value="Bacteria"/>
</dbReference>
<evidence type="ECO:0000313" key="7">
    <source>
        <dbReference type="EMBL" id="BAH74904.1"/>
    </source>
</evidence>
<dbReference type="KEGG" id="dma:DMR_14130"/>
<dbReference type="PANTHER" id="PTHR30126">
    <property type="entry name" value="HTH-TYPE TRANSCRIPTIONAL REGULATOR"/>
    <property type="match status" value="1"/>
</dbReference>
<dbReference type="PRINTS" id="PR00039">
    <property type="entry name" value="HTHLYSR"/>
</dbReference>
<dbReference type="GO" id="GO:0003700">
    <property type="term" value="F:DNA-binding transcription factor activity"/>
    <property type="evidence" value="ECO:0007669"/>
    <property type="project" value="InterPro"/>
</dbReference>
<dbReference type="InterPro" id="IPR036390">
    <property type="entry name" value="WH_DNA-bd_sf"/>
</dbReference>
<feature type="compositionally biased region" description="Polar residues" evidence="5">
    <location>
        <begin position="300"/>
        <end position="317"/>
    </location>
</feature>
<dbReference type="FunFam" id="1.10.10.10:FF:000001">
    <property type="entry name" value="LysR family transcriptional regulator"/>
    <property type="match status" value="1"/>
</dbReference>
<dbReference type="PROSITE" id="PS50931">
    <property type="entry name" value="HTH_LYSR"/>
    <property type="match status" value="1"/>
</dbReference>
<comment type="similarity">
    <text evidence="1">Belongs to the LysR transcriptional regulatory family.</text>
</comment>
<evidence type="ECO:0000259" key="6">
    <source>
        <dbReference type="PROSITE" id="PS50931"/>
    </source>
</evidence>
<dbReference type="CDD" id="cd05466">
    <property type="entry name" value="PBP2_LTTR_substrate"/>
    <property type="match status" value="1"/>
</dbReference>
<dbReference type="EMBL" id="AP010904">
    <property type="protein sequence ID" value="BAH74904.1"/>
    <property type="molecule type" value="Genomic_DNA"/>
</dbReference>
<keyword evidence="4" id="KW-0804">Transcription</keyword>
<evidence type="ECO:0000256" key="1">
    <source>
        <dbReference type="ARBA" id="ARBA00009437"/>
    </source>
</evidence>
<dbReference type="AlphaFoldDB" id="C4XMW3"/>
<evidence type="ECO:0000256" key="5">
    <source>
        <dbReference type="SAM" id="MobiDB-lite"/>
    </source>
</evidence>
<dbReference type="SUPFAM" id="SSF53850">
    <property type="entry name" value="Periplasmic binding protein-like II"/>
    <property type="match status" value="1"/>
</dbReference>
<dbReference type="OrthoDB" id="5317428at2"/>
<dbReference type="GO" id="GO:0000976">
    <property type="term" value="F:transcription cis-regulatory region binding"/>
    <property type="evidence" value="ECO:0007669"/>
    <property type="project" value="TreeGrafter"/>
</dbReference>
<dbReference type="STRING" id="573370.DMR_14130"/>
<dbReference type="Pfam" id="PF00126">
    <property type="entry name" value="HTH_1"/>
    <property type="match status" value="1"/>
</dbReference>
<reference evidence="7 8" key="1">
    <citation type="journal article" date="2009" name="Genome Res.">
        <title>Whole genome sequence of Desulfovibrio magneticus strain RS-1 revealed common gene clusters in magnetotactic bacteria.</title>
        <authorList>
            <person name="Nakazawa H."/>
            <person name="Arakaki A."/>
            <person name="Narita-Yamada S."/>
            <person name="Yashiro I."/>
            <person name="Jinno K."/>
            <person name="Aoki N."/>
            <person name="Tsuruyama A."/>
            <person name="Okamura Y."/>
            <person name="Tanikawa S."/>
            <person name="Fujita N."/>
            <person name="Takeyama H."/>
            <person name="Matsunaga T."/>
        </authorList>
    </citation>
    <scope>NUCLEOTIDE SEQUENCE [LARGE SCALE GENOMIC DNA]</scope>
    <source>
        <strain evidence="8">ATCC 700980 / DSM 13731 / RS-1</strain>
    </source>
</reference>
<dbReference type="Proteomes" id="UP000009071">
    <property type="component" value="Chromosome"/>
</dbReference>
<dbReference type="InterPro" id="IPR000847">
    <property type="entry name" value="LysR_HTH_N"/>
</dbReference>
<proteinExistence type="inferred from homology"/>
<protein>
    <submittedName>
        <fullName evidence="7">LysR family transcriptional regulator</fullName>
    </submittedName>
</protein>
<dbReference type="PANTHER" id="PTHR30126:SF100">
    <property type="entry name" value="LYSR-FAMILY TRANSCRIPTIONAL REGULATOR"/>
    <property type="match status" value="1"/>
</dbReference>
<organism evidence="7 8">
    <name type="scientific">Solidesulfovibrio magneticus (strain ATCC 700980 / DSM 13731 / RS-1)</name>
    <name type="common">Desulfovibrio magneticus</name>
    <dbReference type="NCBI Taxonomy" id="573370"/>
    <lineage>
        <taxon>Bacteria</taxon>
        <taxon>Pseudomonadati</taxon>
        <taxon>Thermodesulfobacteriota</taxon>
        <taxon>Desulfovibrionia</taxon>
        <taxon>Desulfovibrionales</taxon>
        <taxon>Desulfovibrionaceae</taxon>
        <taxon>Solidesulfovibrio</taxon>
    </lineage>
</organism>
<dbReference type="Pfam" id="PF03466">
    <property type="entry name" value="LysR_substrate"/>
    <property type="match status" value="1"/>
</dbReference>
<sequence>MELRDLRTFVAVARHLSFHRAAQEVHAAQSTISTRIASLEDELQARLFERLGRRVVLTEAGKRLQHMAIKLLDLEDEARAWVAGASQARGMLTIRVPESLCAWRMGRAIRQYRETYPHVQLRFISCTVEGLEDDLRQGVTDLAFLMADSVRAGDLLVEALGVEELVLVAAPTHRLAQRGEPFGLDALSGETLLLCTADCAYRRLFEAMLAQAEVETGACLEFSSAASMRGCLRNGTGVSILPTSAVQEDLAAGNLAVLPLDLPTFEVALLMLHHKNKWISPQLAAFMALMREELATPSSASAARQRLDQQMPTTLNVKDTPCCSK</sequence>
<name>C4XMW3_SOLM1</name>
<dbReference type="Gene3D" id="3.40.190.290">
    <property type="match status" value="1"/>
</dbReference>
<feature type="region of interest" description="Disordered" evidence="5">
    <location>
        <begin position="300"/>
        <end position="325"/>
    </location>
</feature>
<dbReference type="SUPFAM" id="SSF46785">
    <property type="entry name" value="Winged helix' DNA-binding domain"/>
    <property type="match status" value="1"/>
</dbReference>
<evidence type="ECO:0000313" key="8">
    <source>
        <dbReference type="Proteomes" id="UP000009071"/>
    </source>
</evidence>
<keyword evidence="3" id="KW-0238">DNA-binding</keyword>
<evidence type="ECO:0000256" key="2">
    <source>
        <dbReference type="ARBA" id="ARBA00023015"/>
    </source>
</evidence>
<keyword evidence="8" id="KW-1185">Reference proteome</keyword>
<dbReference type="InterPro" id="IPR005119">
    <property type="entry name" value="LysR_subst-bd"/>
</dbReference>
<dbReference type="Gene3D" id="1.10.10.10">
    <property type="entry name" value="Winged helix-like DNA-binding domain superfamily/Winged helix DNA-binding domain"/>
    <property type="match status" value="1"/>
</dbReference>
<feature type="domain" description="HTH lysR-type" evidence="6">
    <location>
        <begin position="1"/>
        <end position="58"/>
    </location>
</feature>
<dbReference type="InterPro" id="IPR036388">
    <property type="entry name" value="WH-like_DNA-bd_sf"/>
</dbReference>
<keyword evidence="2" id="KW-0805">Transcription regulation</keyword>
<dbReference type="HOGENOM" id="CLU_039613_6_1_7"/>
<evidence type="ECO:0000256" key="4">
    <source>
        <dbReference type="ARBA" id="ARBA00023163"/>
    </source>
</evidence>
<evidence type="ECO:0000256" key="3">
    <source>
        <dbReference type="ARBA" id="ARBA00023125"/>
    </source>
</evidence>